<feature type="non-terminal residue" evidence="2">
    <location>
        <position position="185"/>
    </location>
</feature>
<proteinExistence type="predicted"/>
<name>A0A383E143_9ZZZZ</name>
<keyword evidence="1" id="KW-0812">Transmembrane</keyword>
<evidence type="ECO:0008006" key="3">
    <source>
        <dbReference type="Google" id="ProtNLM"/>
    </source>
</evidence>
<reference evidence="2" key="1">
    <citation type="submission" date="2018-05" db="EMBL/GenBank/DDBJ databases">
        <authorList>
            <person name="Lanie J.A."/>
            <person name="Ng W.-L."/>
            <person name="Kazmierczak K.M."/>
            <person name="Andrzejewski T.M."/>
            <person name="Davidsen T.M."/>
            <person name="Wayne K.J."/>
            <person name="Tettelin H."/>
            <person name="Glass J.I."/>
            <person name="Rusch D."/>
            <person name="Podicherti R."/>
            <person name="Tsui H.-C.T."/>
            <person name="Winkler M.E."/>
        </authorList>
    </citation>
    <scope>NUCLEOTIDE SEQUENCE</scope>
</reference>
<feature type="transmembrane region" description="Helical" evidence="1">
    <location>
        <begin position="6"/>
        <end position="24"/>
    </location>
</feature>
<keyword evidence="1" id="KW-0472">Membrane</keyword>
<keyword evidence="1" id="KW-1133">Transmembrane helix</keyword>
<gene>
    <name evidence="2" type="ORF">METZ01_LOCUS503396</name>
</gene>
<evidence type="ECO:0000313" key="2">
    <source>
        <dbReference type="EMBL" id="SVE50542.1"/>
    </source>
</evidence>
<accession>A0A383E143</accession>
<sequence length="185" mass="20889">MSEPDQIFWYVLLLCILAMVYSYYEVREFKKLKPIIILRTFLLGLILFLILDPEVELTHSNSRELKWHIYVDRSLSMTYHTHPSMGTLVTGIDKLLERIKQRDISYSVLGFGNDLDTSWLQGDKSISDGSTDFGKVLESIRLQETDGLAGSVIITDGQINLGPEIPMESLDIASPIHVIGVGDET</sequence>
<dbReference type="SUPFAM" id="SSF53300">
    <property type="entry name" value="vWA-like"/>
    <property type="match status" value="1"/>
</dbReference>
<protein>
    <recommendedName>
        <fullName evidence="3">VWFA domain-containing protein</fullName>
    </recommendedName>
</protein>
<dbReference type="AlphaFoldDB" id="A0A383E143"/>
<dbReference type="EMBL" id="UINC01221974">
    <property type="protein sequence ID" value="SVE50542.1"/>
    <property type="molecule type" value="Genomic_DNA"/>
</dbReference>
<feature type="transmembrane region" description="Helical" evidence="1">
    <location>
        <begin position="36"/>
        <end position="53"/>
    </location>
</feature>
<evidence type="ECO:0000256" key="1">
    <source>
        <dbReference type="SAM" id="Phobius"/>
    </source>
</evidence>
<organism evidence="2">
    <name type="scientific">marine metagenome</name>
    <dbReference type="NCBI Taxonomy" id="408172"/>
    <lineage>
        <taxon>unclassified sequences</taxon>
        <taxon>metagenomes</taxon>
        <taxon>ecological metagenomes</taxon>
    </lineage>
</organism>
<dbReference type="InterPro" id="IPR036465">
    <property type="entry name" value="vWFA_dom_sf"/>
</dbReference>